<evidence type="ECO:0000259" key="16">
    <source>
        <dbReference type="PROSITE" id="PS50011"/>
    </source>
</evidence>
<evidence type="ECO:0000256" key="9">
    <source>
        <dbReference type="ARBA" id="ARBA00022840"/>
    </source>
</evidence>
<dbReference type="EC" id="2.7.10.2" evidence="3"/>
<evidence type="ECO:0000256" key="6">
    <source>
        <dbReference type="ARBA" id="ARBA00022679"/>
    </source>
</evidence>
<dbReference type="SMART" id="SM00219">
    <property type="entry name" value="TyrKc"/>
    <property type="match status" value="1"/>
</dbReference>
<dbReference type="GO" id="GO:0004715">
    <property type="term" value="F:non-membrane spanning protein tyrosine kinase activity"/>
    <property type="evidence" value="ECO:0007669"/>
    <property type="project" value="UniProtKB-EC"/>
</dbReference>
<keyword evidence="12" id="KW-0829">Tyrosine-protein kinase</keyword>
<keyword evidence="8" id="KW-0418">Kinase</keyword>
<dbReference type="OrthoDB" id="535945at2759"/>
<evidence type="ECO:0000313" key="18">
    <source>
        <dbReference type="Proteomes" id="UP000267096"/>
    </source>
</evidence>
<dbReference type="InterPro" id="IPR050198">
    <property type="entry name" value="Non-receptor_tyrosine_kinases"/>
</dbReference>
<keyword evidence="18" id="KW-1185">Reference proteome</keyword>
<keyword evidence="6" id="KW-0808">Transferase</keyword>
<keyword evidence="11" id="KW-0472">Membrane</keyword>
<dbReference type="InterPro" id="IPR001245">
    <property type="entry name" value="Ser-Thr/Tyr_kinase_cat_dom"/>
</dbReference>
<keyword evidence="5" id="KW-0963">Cytoplasm</keyword>
<dbReference type="EMBL" id="UYRR01002685">
    <property type="protein sequence ID" value="VDK19651.1"/>
    <property type="molecule type" value="Genomic_DNA"/>
</dbReference>
<dbReference type="CDD" id="cd00192">
    <property type="entry name" value="PTKc"/>
    <property type="match status" value="1"/>
</dbReference>
<dbReference type="Gene3D" id="3.30.200.20">
    <property type="entry name" value="Phosphorylase Kinase, domain 1"/>
    <property type="match status" value="1"/>
</dbReference>
<dbReference type="PROSITE" id="PS50011">
    <property type="entry name" value="PROTEIN_KINASE_DOM"/>
    <property type="match status" value="1"/>
</dbReference>
<dbReference type="GO" id="GO:0005737">
    <property type="term" value="C:cytoplasm"/>
    <property type="evidence" value="ECO:0007669"/>
    <property type="project" value="UniProtKB-SubCell"/>
</dbReference>
<evidence type="ECO:0000256" key="13">
    <source>
        <dbReference type="ARBA" id="ARBA00051245"/>
    </source>
</evidence>
<evidence type="ECO:0000256" key="1">
    <source>
        <dbReference type="ARBA" id="ARBA00004202"/>
    </source>
</evidence>
<dbReference type="InterPro" id="IPR008266">
    <property type="entry name" value="Tyr_kinase_AS"/>
</dbReference>
<dbReference type="GO" id="GO:0005524">
    <property type="term" value="F:ATP binding"/>
    <property type="evidence" value="ECO:0007669"/>
    <property type="project" value="UniProtKB-UniRule"/>
</dbReference>
<feature type="domain" description="Protein kinase" evidence="16">
    <location>
        <begin position="79"/>
        <end position="305"/>
    </location>
</feature>
<dbReference type="InterPro" id="IPR017441">
    <property type="entry name" value="Protein_kinase_ATP_BS"/>
</dbReference>
<dbReference type="PROSITE" id="PS00109">
    <property type="entry name" value="PROTEIN_KINASE_TYR"/>
    <property type="match status" value="1"/>
</dbReference>
<evidence type="ECO:0000256" key="3">
    <source>
        <dbReference type="ARBA" id="ARBA00011903"/>
    </source>
</evidence>
<dbReference type="GO" id="GO:0005886">
    <property type="term" value="C:plasma membrane"/>
    <property type="evidence" value="ECO:0007669"/>
    <property type="project" value="UniProtKB-SubCell"/>
</dbReference>
<evidence type="ECO:0000256" key="2">
    <source>
        <dbReference type="ARBA" id="ARBA00004496"/>
    </source>
</evidence>
<dbReference type="PROSITE" id="PS00107">
    <property type="entry name" value="PROTEIN_KINASE_ATP"/>
    <property type="match status" value="1"/>
</dbReference>
<dbReference type="InterPro" id="IPR011009">
    <property type="entry name" value="Kinase-like_dom_sf"/>
</dbReference>
<dbReference type="Proteomes" id="UP000267096">
    <property type="component" value="Unassembled WGS sequence"/>
</dbReference>
<dbReference type="AlphaFoldDB" id="A0A0M3J3Y9"/>
<evidence type="ECO:0000313" key="17">
    <source>
        <dbReference type="EMBL" id="VDK19651.1"/>
    </source>
</evidence>
<dbReference type="FunFam" id="3.30.200.20:FF:000194">
    <property type="entry name" value="protein-tyrosine kinase 2-beta isoform X1"/>
    <property type="match status" value="1"/>
</dbReference>
<reference evidence="19" key="1">
    <citation type="submission" date="2017-02" db="UniProtKB">
        <authorList>
            <consortium name="WormBaseParasite"/>
        </authorList>
    </citation>
    <scope>IDENTIFICATION</scope>
</reference>
<evidence type="ECO:0000256" key="8">
    <source>
        <dbReference type="ARBA" id="ARBA00022777"/>
    </source>
</evidence>
<sequence>MHSGEITLSLDVRFTNRILHFIVNRDDQKYYYIEDHHEKSVRELIEWHQTTKTPVTSASGAILKNAISKPKWILKNDSIRMTKKLGEGAFGEVYLAEFVPDNGKLIKTAVKTMREHCTRDARLKFMKEARIMRKFSHPNIVQIIGIVVDAHPLLILMELCPGGSVLSYLRKNRGRINASLKLRFTAESADGLAYLESVKCIHRDIAARNILLSESHQVKVSDFGMSDERTIVQDEKLDKVPIKWLAPETMQQRIYSNKTDVWSYGIMVNISNSYYSLAVCEFSVNLLISIICGQREHSKIKSENR</sequence>
<keyword evidence="7 15" id="KW-0547">Nucleotide-binding</keyword>
<comment type="catalytic activity">
    <reaction evidence="13">
        <text>L-tyrosyl-[protein] + ATP = O-phospho-L-tyrosyl-[protein] + ADP + H(+)</text>
        <dbReference type="Rhea" id="RHEA:10596"/>
        <dbReference type="Rhea" id="RHEA-COMP:10136"/>
        <dbReference type="Rhea" id="RHEA-COMP:20101"/>
        <dbReference type="ChEBI" id="CHEBI:15378"/>
        <dbReference type="ChEBI" id="CHEBI:30616"/>
        <dbReference type="ChEBI" id="CHEBI:46858"/>
        <dbReference type="ChEBI" id="CHEBI:61978"/>
        <dbReference type="ChEBI" id="CHEBI:456216"/>
        <dbReference type="EC" id="2.7.10.2"/>
    </reaction>
</comment>
<dbReference type="InterPro" id="IPR000719">
    <property type="entry name" value="Prot_kinase_dom"/>
</dbReference>
<keyword evidence="10" id="KW-0727">SH2 domain</keyword>
<accession>A0A0M3J3Y9</accession>
<keyword evidence="4" id="KW-1003">Cell membrane</keyword>
<dbReference type="WBParaSite" id="ASIM_0000225201-mRNA-1">
    <property type="protein sequence ID" value="ASIM_0000225201-mRNA-1"/>
    <property type="gene ID" value="ASIM_0000225201"/>
</dbReference>
<proteinExistence type="inferred from homology"/>
<dbReference type="PANTHER" id="PTHR24418">
    <property type="entry name" value="TYROSINE-PROTEIN KINASE"/>
    <property type="match status" value="1"/>
</dbReference>
<name>A0A0M3J3Y9_ANISI</name>
<evidence type="ECO:0000256" key="4">
    <source>
        <dbReference type="ARBA" id="ARBA00022475"/>
    </source>
</evidence>
<evidence type="ECO:0000256" key="14">
    <source>
        <dbReference type="ARBA" id="ARBA00061333"/>
    </source>
</evidence>
<keyword evidence="9 15" id="KW-0067">ATP-binding</keyword>
<evidence type="ECO:0000256" key="7">
    <source>
        <dbReference type="ARBA" id="ARBA00022741"/>
    </source>
</evidence>
<organism evidence="19">
    <name type="scientific">Anisakis simplex</name>
    <name type="common">Herring worm</name>
    <dbReference type="NCBI Taxonomy" id="6269"/>
    <lineage>
        <taxon>Eukaryota</taxon>
        <taxon>Metazoa</taxon>
        <taxon>Ecdysozoa</taxon>
        <taxon>Nematoda</taxon>
        <taxon>Chromadorea</taxon>
        <taxon>Rhabditida</taxon>
        <taxon>Spirurina</taxon>
        <taxon>Ascaridomorpha</taxon>
        <taxon>Ascaridoidea</taxon>
        <taxon>Anisakidae</taxon>
        <taxon>Anisakis</taxon>
        <taxon>Anisakis simplex complex</taxon>
    </lineage>
</organism>
<dbReference type="Gene3D" id="1.10.510.10">
    <property type="entry name" value="Transferase(Phosphotransferase) domain 1"/>
    <property type="match status" value="1"/>
</dbReference>
<dbReference type="InterPro" id="IPR020635">
    <property type="entry name" value="Tyr_kinase_cat_dom"/>
</dbReference>
<evidence type="ECO:0000256" key="12">
    <source>
        <dbReference type="ARBA" id="ARBA00023137"/>
    </source>
</evidence>
<dbReference type="Pfam" id="PF07714">
    <property type="entry name" value="PK_Tyr_Ser-Thr"/>
    <property type="match status" value="1"/>
</dbReference>
<evidence type="ECO:0000256" key="5">
    <source>
        <dbReference type="ARBA" id="ARBA00022490"/>
    </source>
</evidence>
<feature type="binding site" evidence="15">
    <location>
        <position position="111"/>
    </location>
    <ligand>
        <name>ATP</name>
        <dbReference type="ChEBI" id="CHEBI:30616"/>
    </ligand>
</feature>
<dbReference type="PRINTS" id="PR00109">
    <property type="entry name" value="TYRKINASE"/>
</dbReference>
<evidence type="ECO:0000256" key="11">
    <source>
        <dbReference type="ARBA" id="ARBA00023136"/>
    </source>
</evidence>
<dbReference type="Gene3D" id="3.30.505.10">
    <property type="entry name" value="SH2 domain"/>
    <property type="match status" value="1"/>
</dbReference>
<dbReference type="InterPro" id="IPR036860">
    <property type="entry name" value="SH2_dom_sf"/>
</dbReference>
<evidence type="ECO:0000313" key="19">
    <source>
        <dbReference type="WBParaSite" id="ASIM_0000225201-mRNA-1"/>
    </source>
</evidence>
<comment type="subcellular location">
    <subcellularLocation>
        <location evidence="1">Cell membrane</location>
        <topology evidence="1">Peripheral membrane protein</topology>
    </subcellularLocation>
    <subcellularLocation>
        <location evidence="2">Cytoplasm</location>
    </subcellularLocation>
</comment>
<comment type="similarity">
    <text evidence="14">Belongs to the protein kinase superfamily. Tyr protein kinase family. Fes/fps subfamily.</text>
</comment>
<dbReference type="SUPFAM" id="SSF55550">
    <property type="entry name" value="SH2 domain"/>
    <property type="match status" value="1"/>
</dbReference>
<reference evidence="17 18" key="2">
    <citation type="submission" date="2018-11" db="EMBL/GenBank/DDBJ databases">
        <authorList>
            <consortium name="Pathogen Informatics"/>
        </authorList>
    </citation>
    <scope>NUCLEOTIDE SEQUENCE [LARGE SCALE GENOMIC DNA]</scope>
</reference>
<dbReference type="SUPFAM" id="SSF56112">
    <property type="entry name" value="Protein kinase-like (PK-like)"/>
    <property type="match status" value="1"/>
</dbReference>
<evidence type="ECO:0000256" key="10">
    <source>
        <dbReference type="ARBA" id="ARBA00022999"/>
    </source>
</evidence>
<gene>
    <name evidence="17" type="ORF">ASIM_LOCUS2122</name>
</gene>
<protein>
    <recommendedName>
        <fullName evidence="3">non-specific protein-tyrosine kinase</fullName>
        <ecNumber evidence="3">2.7.10.2</ecNumber>
    </recommendedName>
</protein>
<evidence type="ECO:0000256" key="15">
    <source>
        <dbReference type="PROSITE-ProRule" id="PRU10141"/>
    </source>
</evidence>